<evidence type="ECO:0000313" key="2">
    <source>
        <dbReference type="Proteomes" id="UP001165541"/>
    </source>
</evidence>
<dbReference type="GO" id="GO:0016740">
    <property type="term" value="F:transferase activity"/>
    <property type="evidence" value="ECO:0007669"/>
    <property type="project" value="UniProtKB-KW"/>
</dbReference>
<proteinExistence type="predicted"/>
<dbReference type="Proteomes" id="UP001165541">
    <property type="component" value="Unassembled WGS sequence"/>
</dbReference>
<dbReference type="InterPro" id="IPR050509">
    <property type="entry name" value="CoA-transferase_III"/>
</dbReference>
<dbReference type="PANTHER" id="PTHR48228:SF5">
    <property type="entry name" value="ALPHA-METHYLACYL-COA RACEMASE"/>
    <property type="match status" value="1"/>
</dbReference>
<dbReference type="Gene3D" id="3.40.50.10540">
    <property type="entry name" value="Crotonobetainyl-coa:carnitine coa-transferase, domain 1"/>
    <property type="match status" value="1"/>
</dbReference>
<dbReference type="InterPro" id="IPR003673">
    <property type="entry name" value="CoA-Trfase_fam_III"/>
</dbReference>
<dbReference type="InterPro" id="IPR023606">
    <property type="entry name" value="CoA-Trfase_III_dom_1_sf"/>
</dbReference>
<keyword evidence="1" id="KW-0808">Transferase</keyword>
<comment type="caution">
    <text evidence="1">The sequence shown here is derived from an EMBL/GenBank/DDBJ whole genome shotgun (WGS) entry which is preliminary data.</text>
</comment>
<reference evidence="1" key="1">
    <citation type="submission" date="2022-05" db="EMBL/GenBank/DDBJ databases">
        <title>Schlegelella sp. nov., isolated from mangrove soil.</title>
        <authorList>
            <person name="Liu Y."/>
            <person name="Ge X."/>
            <person name="Liu W."/>
        </authorList>
    </citation>
    <scope>NUCLEOTIDE SEQUENCE</scope>
    <source>
        <strain evidence="1">S2-27</strain>
    </source>
</reference>
<keyword evidence="2" id="KW-1185">Reference proteome</keyword>
<accession>A0ABT0YWB8</accession>
<protein>
    <submittedName>
        <fullName evidence="1">CoA transferase</fullName>
    </submittedName>
</protein>
<dbReference type="Pfam" id="PF02515">
    <property type="entry name" value="CoA_transf_3"/>
    <property type="match status" value="1"/>
</dbReference>
<name>A0ABT0YWB8_9BURK</name>
<gene>
    <name evidence="1" type="ORF">M8A51_25555</name>
</gene>
<dbReference type="PANTHER" id="PTHR48228">
    <property type="entry name" value="SUCCINYL-COA--D-CITRAMALATE COA-TRANSFERASE"/>
    <property type="match status" value="1"/>
</dbReference>
<evidence type="ECO:0000313" key="1">
    <source>
        <dbReference type="EMBL" id="MCM5682903.1"/>
    </source>
</evidence>
<sequence>MPTAPSPAVSRPPLSGVRVLDLTRLLPGPVCTLHLADLGTDVVKIEDTGAGDYAAPALRGLVHRNKRALRLDLKQPEGVAVLHALPRDADVLVESFRPGVTNRLGVGYDTLSRLNPRLVYCSITGYGQHGPYRDEPGHDLTTAPWPASVTRSAAVAKLLRCPTYRSPTCWAVR</sequence>
<dbReference type="SUPFAM" id="SSF89796">
    <property type="entry name" value="CoA-transferase family III (CaiB/BaiF)"/>
    <property type="match status" value="1"/>
</dbReference>
<organism evidence="1 2">
    <name type="scientific">Caldimonas mangrovi</name>
    <dbReference type="NCBI Taxonomy" id="2944811"/>
    <lineage>
        <taxon>Bacteria</taxon>
        <taxon>Pseudomonadati</taxon>
        <taxon>Pseudomonadota</taxon>
        <taxon>Betaproteobacteria</taxon>
        <taxon>Burkholderiales</taxon>
        <taxon>Sphaerotilaceae</taxon>
        <taxon>Caldimonas</taxon>
    </lineage>
</organism>
<dbReference type="EMBL" id="JAMKFE010000026">
    <property type="protein sequence ID" value="MCM5682903.1"/>
    <property type="molecule type" value="Genomic_DNA"/>
</dbReference>